<dbReference type="InterPro" id="IPR017441">
    <property type="entry name" value="Protein_kinase_ATP_BS"/>
</dbReference>
<dbReference type="PROSITE" id="PS00107">
    <property type="entry name" value="PROTEIN_KINASE_ATP"/>
    <property type="match status" value="1"/>
</dbReference>
<evidence type="ECO:0000256" key="8">
    <source>
        <dbReference type="ARBA" id="ARBA00047899"/>
    </source>
</evidence>
<evidence type="ECO:0000259" key="14">
    <source>
        <dbReference type="PROSITE" id="PS50011"/>
    </source>
</evidence>
<feature type="compositionally biased region" description="Basic residues" evidence="12">
    <location>
        <begin position="269"/>
        <end position="282"/>
    </location>
</feature>
<sequence>MLCIRFYGHGSQRRHRDHVPRPPPAMEGQTPLPKTDIREREFEEEEREELLGSDDEEQEDPFDYCKGGYHPVKIGDLFYNRYHVIRKLGWGHFSTVWLCWDLQAKRFVALKVVKSASHYTETALDEIKLLKCVREADENDPKRDKTVQLLDDFKISGVNGTHVCMVFEVLGHNLLKFIIRSNYQGIPLQNVKSIIRQVLESLDYLHTKCRIIHTDIKPENILVCVDESYIRKLAYEATQWQKMGLKLPGSLVSTAPKHYTQPDPNAKMSKNKKKKLKKKQKAKQALLENQMRELEELEEREARLALEACELHTPNTSVLSNDSSLEESSTMEPQTNGQQSDKPPEVLEEETVKIQVGDTSQETVQPPPKLPPQPSLITPSLTLEEEAQQKLEHRKSLAEMCEGDVRPGGAVGLSLDPLMNGHDSPRPTLGRSESEITPDMRLPPEDEEGEDGGANSRNKYRITGKVNETVGHIRSPFFPELYPKDHWMEYELVANDPLARVKVTFLDFQLSPWSFVEIQDTNKTRLAVFNGNVFRPPVLVSSGPHLTLRFSGNGETARGFNMEYDFISAESQAVEAPITDCGGYVTNFGGTITMMNMAKNDSNFTTYDCVWIVQPPQNYAFKSHLSIRVVQFEDMGK</sequence>
<comment type="catalytic activity">
    <reaction evidence="9">
        <text>L-seryl-[protein] + ATP = O-phospho-L-seryl-[protein] + ADP + H(+)</text>
        <dbReference type="Rhea" id="RHEA:17989"/>
        <dbReference type="Rhea" id="RHEA-COMP:9863"/>
        <dbReference type="Rhea" id="RHEA-COMP:11604"/>
        <dbReference type="ChEBI" id="CHEBI:15378"/>
        <dbReference type="ChEBI" id="CHEBI:29999"/>
        <dbReference type="ChEBI" id="CHEBI:30616"/>
        <dbReference type="ChEBI" id="CHEBI:83421"/>
        <dbReference type="ChEBI" id="CHEBI:456216"/>
        <dbReference type="EC" id="2.7.11.1"/>
    </reaction>
</comment>
<dbReference type="GO" id="GO:0005737">
    <property type="term" value="C:cytoplasm"/>
    <property type="evidence" value="ECO:0007669"/>
    <property type="project" value="TreeGrafter"/>
</dbReference>
<evidence type="ECO:0000256" key="7">
    <source>
        <dbReference type="ARBA" id="ARBA00023157"/>
    </source>
</evidence>
<dbReference type="FunFam" id="3.30.200.20:FF:000163">
    <property type="entry name" value="SRSF protein kinase 2 isoform X1"/>
    <property type="match status" value="1"/>
</dbReference>
<organism evidence="15 16">
    <name type="scientific">Penaeus vannamei</name>
    <name type="common">Whiteleg shrimp</name>
    <name type="synonym">Litopenaeus vannamei</name>
    <dbReference type="NCBI Taxonomy" id="6689"/>
    <lineage>
        <taxon>Eukaryota</taxon>
        <taxon>Metazoa</taxon>
        <taxon>Ecdysozoa</taxon>
        <taxon>Arthropoda</taxon>
        <taxon>Crustacea</taxon>
        <taxon>Multicrustacea</taxon>
        <taxon>Malacostraca</taxon>
        <taxon>Eumalacostraca</taxon>
        <taxon>Eucarida</taxon>
        <taxon>Decapoda</taxon>
        <taxon>Dendrobranchiata</taxon>
        <taxon>Penaeoidea</taxon>
        <taxon>Penaeidae</taxon>
        <taxon>Penaeus</taxon>
    </lineage>
</organism>
<dbReference type="GO" id="GO:0004674">
    <property type="term" value="F:protein serine/threonine kinase activity"/>
    <property type="evidence" value="ECO:0007669"/>
    <property type="project" value="UniProtKB-KW"/>
</dbReference>
<dbReference type="InterPro" id="IPR008271">
    <property type="entry name" value="Ser/Thr_kinase_AS"/>
</dbReference>
<feature type="compositionally biased region" description="Acidic residues" evidence="12">
    <location>
        <begin position="42"/>
        <end position="59"/>
    </location>
</feature>
<evidence type="ECO:0000256" key="4">
    <source>
        <dbReference type="ARBA" id="ARBA00022741"/>
    </source>
</evidence>
<dbReference type="Gene3D" id="1.10.510.10">
    <property type="entry name" value="Transferase(Phosphotransferase) domain 1"/>
    <property type="match status" value="1"/>
</dbReference>
<feature type="domain" description="CUB" evidence="13">
    <location>
        <begin position="462"/>
        <end position="567"/>
    </location>
</feature>
<feature type="domain" description="Protein kinase" evidence="14">
    <location>
        <begin position="82"/>
        <end position="514"/>
    </location>
</feature>
<dbReference type="InterPro" id="IPR011009">
    <property type="entry name" value="Kinase-like_dom_sf"/>
</dbReference>
<keyword evidence="16" id="KW-1185">Reference proteome</keyword>
<keyword evidence="3" id="KW-0808">Transferase</keyword>
<dbReference type="AlphaFoldDB" id="A0A3R7MC99"/>
<reference evidence="15 16" key="1">
    <citation type="submission" date="2018-04" db="EMBL/GenBank/DDBJ databases">
        <authorList>
            <person name="Zhang X."/>
            <person name="Yuan J."/>
            <person name="Li F."/>
            <person name="Xiang J."/>
        </authorList>
    </citation>
    <scope>NUCLEOTIDE SEQUENCE [LARGE SCALE GENOMIC DNA]</scope>
    <source>
        <tissue evidence="15">Muscle</tissue>
    </source>
</reference>
<feature type="compositionally biased region" description="Pro residues" evidence="12">
    <location>
        <begin position="365"/>
        <end position="374"/>
    </location>
</feature>
<evidence type="ECO:0000313" key="16">
    <source>
        <dbReference type="Proteomes" id="UP000283509"/>
    </source>
</evidence>
<evidence type="ECO:0000256" key="1">
    <source>
        <dbReference type="ARBA" id="ARBA00012513"/>
    </source>
</evidence>
<dbReference type="GO" id="GO:0050684">
    <property type="term" value="P:regulation of mRNA processing"/>
    <property type="evidence" value="ECO:0007669"/>
    <property type="project" value="TreeGrafter"/>
</dbReference>
<keyword evidence="7" id="KW-1015">Disulfide bond</keyword>
<proteinExistence type="predicted"/>
<dbReference type="SMART" id="SM00042">
    <property type="entry name" value="CUB"/>
    <property type="match status" value="1"/>
</dbReference>
<evidence type="ECO:0000256" key="12">
    <source>
        <dbReference type="SAM" id="MobiDB-lite"/>
    </source>
</evidence>
<feature type="region of interest" description="Disordered" evidence="12">
    <location>
        <begin position="8"/>
        <end position="59"/>
    </location>
</feature>
<dbReference type="SUPFAM" id="SSF56112">
    <property type="entry name" value="Protein kinase-like (PK-like)"/>
    <property type="match status" value="1"/>
</dbReference>
<dbReference type="InterPro" id="IPR035914">
    <property type="entry name" value="Sperma_CUB_dom_sf"/>
</dbReference>
<feature type="region of interest" description="Disordered" evidence="12">
    <location>
        <begin position="413"/>
        <end position="458"/>
    </location>
</feature>
<evidence type="ECO:0000256" key="10">
    <source>
        <dbReference type="PROSITE-ProRule" id="PRU00059"/>
    </source>
</evidence>
<feature type="domain" description="CUB" evidence="13">
    <location>
        <begin position="581"/>
        <end position="637"/>
    </location>
</feature>
<accession>A0A3R7MC99</accession>
<feature type="binding site" evidence="11">
    <location>
        <position position="111"/>
    </location>
    <ligand>
        <name>ATP</name>
        <dbReference type="ChEBI" id="CHEBI:30616"/>
    </ligand>
</feature>
<comment type="catalytic activity">
    <reaction evidence="8">
        <text>L-threonyl-[protein] + ATP = O-phospho-L-threonyl-[protein] + ADP + H(+)</text>
        <dbReference type="Rhea" id="RHEA:46608"/>
        <dbReference type="Rhea" id="RHEA-COMP:11060"/>
        <dbReference type="Rhea" id="RHEA-COMP:11605"/>
        <dbReference type="ChEBI" id="CHEBI:15378"/>
        <dbReference type="ChEBI" id="CHEBI:30013"/>
        <dbReference type="ChEBI" id="CHEBI:30616"/>
        <dbReference type="ChEBI" id="CHEBI:61977"/>
        <dbReference type="ChEBI" id="CHEBI:456216"/>
        <dbReference type="EC" id="2.7.11.1"/>
    </reaction>
</comment>
<dbReference type="Pfam" id="PF00431">
    <property type="entry name" value="CUB"/>
    <property type="match status" value="1"/>
</dbReference>
<reference evidence="15 16" key="2">
    <citation type="submission" date="2019-01" db="EMBL/GenBank/DDBJ databases">
        <title>The decoding of complex shrimp genome reveals the adaptation for benthos swimmer, frequently molting mechanism and breeding impact on genome.</title>
        <authorList>
            <person name="Sun Y."/>
            <person name="Gao Y."/>
            <person name="Yu Y."/>
        </authorList>
    </citation>
    <scope>NUCLEOTIDE SEQUENCE [LARGE SCALE GENOMIC DNA]</scope>
    <source>
        <tissue evidence="15">Muscle</tissue>
    </source>
</reference>
<name>A0A3R7MC99_PENVA</name>
<feature type="region of interest" description="Disordered" evidence="12">
    <location>
        <begin position="255"/>
        <end position="283"/>
    </location>
</feature>
<protein>
    <recommendedName>
        <fullName evidence="1">non-specific serine/threonine protein kinase</fullName>
        <ecNumber evidence="1">2.7.11.1</ecNumber>
    </recommendedName>
</protein>
<keyword evidence="5" id="KW-0418">Kinase</keyword>
<feature type="region of interest" description="Disordered" evidence="12">
    <location>
        <begin position="314"/>
        <end position="377"/>
    </location>
</feature>
<evidence type="ECO:0000259" key="13">
    <source>
        <dbReference type="PROSITE" id="PS01180"/>
    </source>
</evidence>
<dbReference type="GO" id="GO:0000245">
    <property type="term" value="P:spliceosomal complex assembly"/>
    <property type="evidence" value="ECO:0007669"/>
    <property type="project" value="TreeGrafter"/>
</dbReference>
<evidence type="ECO:0000256" key="6">
    <source>
        <dbReference type="ARBA" id="ARBA00022840"/>
    </source>
</evidence>
<dbReference type="PROSITE" id="PS50011">
    <property type="entry name" value="PROTEIN_KINASE_DOM"/>
    <property type="match status" value="1"/>
</dbReference>
<dbReference type="FunFam" id="1.10.510.10:FF:000275">
    <property type="entry name" value="SRSF protein kinase 2 isoform X3"/>
    <property type="match status" value="1"/>
</dbReference>
<dbReference type="CDD" id="cd00041">
    <property type="entry name" value="CUB"/>
    <property type="match status" value="1"/>
</dbReference>
<keyword evidence="4 11" id="KW-0547">Nucleotide-binding</keyword>
<dbReference type="InterPro" id="IPR000859">
    <property type="entry name" value="CUB_dom"/>
</dbReference>
<dbReference type="SMART" id="SM00220">
    <property type="entry name" value="S_TKc"/>
    <property type="match status" value="1"/>
</dbReference>
<feature type="compositionally biased region" description="Polar residues" evidence="12">
    <location>
        <begin position="314"/>
        <end position="341"/>
    </location>
</feature>
<dbReference type="InterPro" id="IPR051334">
    <property type="entry name" value="SRPK"/>
</dbReference>
<dbReference type="GO" id="GO:0005524">
    <property type="term" value="F:ATP binding"/>
    <property type="evidence" value="ECO:0007669"/>
    <property type="project" value="UniProtKB-UniRule"/>
</dbReference>
<gene>
    <name evidence="15" type="ORF">C7M84_008884</name>
</gene>
<dbReference type="EC" id="2.7.11.1" evidence="1"/>
<dbReference type="Proteomes" id="UP000283509">
    <property type="component" value="Unassembled WGS sequence"/>
</dbReference>
<evidence type="ECO:0000256" key="3">
    <source>
        <dbReference type="ARBA" id="ARBA00022679"/>
    </source>
</evidence>
<dbReference type="PROSITE" id="PS00108">
    <property type="entry name" value="PROTEIN_KINASE_ST"/>
    <property type="match status" value="1"/>
</dbReference>
<evidence type="ECO:0000256" key="2">
    <source>
        <dbReference type="ARBA" id="ARBA00022527"/>
    </source>
</evidence>
<keyword evidence="2" id="KW-0723">Serine/threonine-protein kinase</keyword>
<comment type="caution">
    <text evidence="15">The sequence shown here is derived from an EMBL/GenBank/DDBJ whole genome shotgun (WGS) entry which is preliminary data.</text>
</comment>
<comment type="caution">
    <text evidence="10">Lacks conserved residue(s) required for the propagation of feature annotation.</text>
</comment>
<dbReference type="STRING" id="6689.A0A3R7MC99"/>
<dbReference type="EMBL" id="QCYY01002117">
    <property type="protein sequence ID" value="ROT72713.1"/>
    <property type="molecule type" value="Genomic_DNA"/>
</dbReference>
<evidence type="ECO:0000256" key="11">
    <source>
        <dbReference type="PROSITE-ProRule" id="PRU10141"/>
    </source>
</evidence>
<dbReference type="SUPFAM" id="SSF49854">
    <property type="entry name" value="Spermadhesin, CUB domain"/>
    <property type="match status" value="2"/>
</dbReference>
<dbReference type="Gene3D" id="2.60.120.290">
    <property type="entry name" value="Spermadhesin, CUB domain"/>
    <property type="match status" value="1"/>
</dbReference>
<keyword evidence="6 11" id="KW-0067">ATP-binding</keyword>
<dbReference type="PANTHER" id="PTHR47634">
    <property type="entry name" value="PROTEIN KINASE DOMAIN-CONTAINING PROTEIN-RELATED"/>
    <property type="match status" value="1"/>
</dbReference>
<dbReference type="PANTHER" id="PTHR47634:SF9">
    <property type="entry name" value="PROTEIN KINASE DOMAIN-CONTAINING PROTEIN-RELATED"/>
    <property type="match status" value="1"/>
</dbReference>
<dbReference type="GO" id="GO:0005634">
    <property type="term" value="C:nucleus"/>
    <property type="evidence" value="ECO:0007669"/>
    <property type="project" value="TreeGrafter"/>
</dbReference>
<dbReference type="Gene3D" id="3.30.200.20">
    <property type="entry name" value="Phosphorylase Kinase, domain 1"/>
    <property type="match status" value="1"/>
</dbReference>
<evidence type="ECO:0000313" key="15">
    <source>
        <dbReference type="EMBL" id="ROT72713.1"/>
    </source>
</evidence>
<evidence type="ECO:0000256" key="5">
    <source>
        <dbReference type="ARBA" id="ARBA00022777"/>
    </source>
</evidence>
<dbReference type="OrthoDB" id="2649at2759"/>
<evidence type="ECO:0000256" key="9">
    <source>
        <dbReference type="ARBA" id="ARBA00048679"/>
    </source>
</evidence>
<dbReference type="PROSITE" id="PS01180">
    <property type="entry name" value="CUB"/>
    <property type="match status" value="2"/>
</dbReference>
<dbReference type="InterPro" id="IPR000719">
    <property type="entry name" value="Prot_kinase_dom"/>
</dbReference>
<dbReference type="Pfam" id="PF00069">
    <property type="entry name" value="Pkinase"/>
    <property type="match status" value="1"/>
</dbReference>